<dbReference type="AlphaFoldDB" id="A0AAE0DQR5"/>
<organism evidence="3 4">
    <name type="scientific">Lepraria neglecta</name>
    <dbReference type="NCBI Taxonomy" id="209136"/>
    <lineage>
        <taxon>Eukaryota</taxon>
        <taxon>Fungi</taxon>
        <taxon>Dikarya</taxon>
        <taxon>Ascomycota</taxon>
        <taxon>Pezizomycotina</taxon>
        <taxon>Lecanoromycetes</taxon>
        <taxon>OSLEUM clade</taxon>
        <taxon>Lecanoromycetidae</taxon>
        <taxon>Lecanorales</taxon>
        <taxon>Lecanorineae</taxon>
        <taxon>Stereocaulaceae</taxon>
        <taxon>Lepraria</taxon>
    </lineage>
</organism>
<feature type="chain" id="PRO_5041926973" evidence="2">
    <location>
        <begin position="23"/>
        <end position="583"/>
    </location>
</feature>
<proteinExistence type="predicted"/>
<dbReference type="EMBL" id="JASNWA010000004">
    <property type="protein sequence ID" value="KAK3176595.1"/>
    <property type="molecule type" value="Genomic_DNA"/>
</dbReference>
<comment type="caution">
    <text evidence="3">The sequence shown here is derived from an EMBL/GenBank/DDBJ whole genome shotgun (WGS) entry which is preliminary data.</text>
</comment>
<feature type="signal peptide" evidence="2">
    <location>
        <begin position="1"/>
        <end position="22"/>
    </location>
</feature>
<keyword evidence="2" id="KW-0732">Signal</keyword>
<keyword evidence="4" id="KW-1185">Reference proteome</keyword>
<feature type="compositionally biased region" description="Polar residues" evidence="1">
    <location>
        <begin position="274"/>
        <end position="284"/>
    </location>
</feature>
<protein>
    <submittedName>
        <fullName evidence="3">Uncharacterized protein</fullName>
    </submittedName>
</protein>
<evidence type="ECO:0000256" key="1">
    <source>
        <dbReference type="SAM" id="MobiDB-lite"/>
    </source>
</evidence>
<sequence length="583" mass="59931">MTRPAPLKSLSIFGALMIAANATLCPWMNHSTNAVTLPPPVIARSCSGCTYVIDVLEIFWNTDIYTHTTATVIVKVDKASNKTRTSTVQGTRIIHADIVEYFSHIPLRPRSRLVTDKFEVTNSLGYVICTSSTTDFGLGLLFSGDIPATGLNTMAQPNEFAARVNLNCTQQAISPPQVLLPISALTATITTQISGVPPHAPDHVLPAPAVNALTVAPTQQVPPPAVQAMGPGSNAHGNPVADSSPPQPVPGNKPPTEQGLPGSTPNEPAPEANGSPTQDTSPPKSQDLPPVIVVPSPKTERPAAAGAPQDILDNNPQQLPLPEIAIGTETYQATTFPTVIIAHSILIPNSIITISSNPIVLLPGGSSIAIGGSTLTIPASAAVPNVGSNRVTANKAGAFVFAGQTAAPGAPAITVSGTTISIQAQESSVVINGVTSAITHNSSPVVLDGQTFSPGIASGYILYSTPLMAGCAPITVSGTPYSLATGATTLVVGSRTQLFTPSAPTPAPNVIEFAGSIYAENAASQYIISGQTLSPGSAMIVSGTVLSLAPGATAFRRRGKHADSHPFTNPLSTGLDLRRIGTY</sequence>
<evidence type="ECO:0000256" key="2">
    <source>
        <dbReference type="SAM" id="SignalP"/>
    </source>
</evidence>
<reference evidence="3" key="1">
    <citation type="submission" date="2022-11" db="EMBL/GenBank/DDBJ databases">
        <title>Chromosomal genome sequence assembly and mating type (MAT) locus characterization of the leprose asexual lichenized fungus Lepraria neglecta (Nyl.) Erichsen.</title>
        <authorList>
            <person name="Allen J.L."/>
            <person name="Pfeffer B."/>
        </authorList>
    </citation>
    <scope>NUCLEOTIDE SEQUENCE</scope>
    <source>
        <strain evidence="3">Allen 5258</strain>
    </source>
</reference>
<name>A0AAE0DQR5_9LECA</name>
<evidence type="ECO:0000313" key="3">
    <source>
        <dbReference type="EMBL" id="KAK3176595.1"/>
    </source>
</evidence>
<accession>A0AAE0DQR5</accession>
<feature type="region of interest" description="Disordered" evidence="1">
    <location>
        <begin position="221"/>
        <end position="318"/>
    </location>
</feature>
<gene>
    <name evidence="3" type="ORF">OEA41_007918</name>
</gene>
<dbReference type="Proteomes" id="UP001276659">
    <property type="component" value="Unassembled WGS sequence"/>
</dbReference>
<evidence type="ECO:0000313" key="4">
    <source>
        <dbReference type="Proteomes" id="UP001276659"/>
    </source>
</evidence>